<feature type="region of interest" description="Disordered" evidence="1">
    <location>
        <begin position="16"/>
        <end position="67"/>
    </location>
</feature>
<keyword evidence="3" id="KW-1185">Reference proteome</keyword>
<comment type="caution">
    <text evidence="2">The sequence shown here is derived from an EMBL/GenBank/DDBJ whole genome shotgun (WGS) entry which is preliminary data.</text>
</comment>
<proteinExistence type="predicted"/>
<feature type="compositionally biased region" description="Polar residues" evidence="1">
    <location>
        <begin position="126"/>
        <end position="135"/>
    </location>
</feature>
<evidence type="ECO:0000256" key="1">
    <source>
        <dbReference type="SAM" id="MobiDB-lite"/>
    </source>
</evidence>
<dbReference type="AlphaFoldDB" id="A0AAD7T428"/>
<feature type="region of interest" description="Disordered" evidence="1">
    <location>
        <begin position="106"/>
        <end position="135"/>
    </location>
</feature>
<reference evidence="2" key="1">
    <citation type="journal article" date="2023" name="Science">
        <title>Genome structures resolve the early diversification of teleost fishes.</title>
        <authorList>
            <person name="Parey E."/>
            <person name="Louis A."/>
            <person name="Montfort J."/>
            <person name="Bouchez O."/>
            <person name="Roques C."/>
            <person name="Iampietro C."/>
            <person name="Lluch J."/>
            <person name="Castinel A."/>
            <person name="Donnadieu C."/>
            <person name="Desvignes T."/>
            <person name="Floi Bucao C."/>
            <person name="Jouanno E."/>
            <person name="Wen M."/>
            <person name="Mejri S."/>
            <person name="Dirks R."/>
            <person name="Jansen H."/>
            <person name="Henkel C."/>
            <person name="Chen W.J."/>
            <person name="Zahm M."/>
            <person name="Cabau C."/>
            <person name="Klopp C."/>
            <person name="Thompson A.W."/>
            <person name="Robinson-Rechavi M."/>
            <person name="Braasch I."/>
            <person name="Lecointre G."/>
            <person name="Bobe J."/>
            <person name="Postlethwait J.H."/>
            <person name="Berthelot C."/>
            <person name="Roest Crollius H."/>
            <person name="Guiguen Y."/>
        </authorList>
    </citation>
    <scope>NUCLEOTIDE SEQUENCE</scope>
    <source>
        <strain evidence="2">NC1722</strain>
    </source>
</reference>
<evidence type="ECO:0000313" key="3">
    <source>
        <dbReference type="Proteomes" id="UP001221898"/>
    </source>
</evidence>
<feature type="compositionally biased region" description="Basic and acidic residues" evidence="1">
    <location>
        <begin position="16"/>
        <end position="27"/>
    </location>
</feature>
<protein>
    <submittedName>
        <fullName evidence="2">Uncharacterized protein</fullName>
    </submittedName>
</protein>
<dbReference type="EMBL" id="JAINUG010000017">
    <property type="protein sequence ID" value="KAJ8413076.1"/>
    <property type="molecule type" value="Genomic_DNA"/>
</dbReference>
<name>A0AAD7T428_9TELE</name>
<evidence type="ECO:0000313" key="2">
    <source>
        <dbReference type="EMBL" id="KAJ8413076.1"/>
    </source>
</evidence>
<organism evidence="2 3">
    <name type="scientific">Aldrovandia affinis</name>
    <dbReference type="NCBI Taxonomy" id="143900"/>
    <lineage>
        <taxon>Eukaryota</taxon>
        <taxon>Metazoa</taxon>
        <taxon>Chordata</taxon>
        <taxon>Craniata</taxon>
        <taxon>Vertebrata</taxon>
        <taxon>Euteleostomi</taxon>
        <taxon>Actinopterygii</taxon>
        <taxon>Neopterygii</taxon>
        <taxon>Teleostei</taxon>
        <taxon>Notacanthiformes</taxon>
        <taxon>Halosauridae</taxon>
        <taxon>Aldrovandia</taxon>
    </lineage>
</organism>
<sequence length="135" mass="14592">MEPPSACDIAENCAEGDKREQMEELPRSRKKVHFGGRDAIPQQKRDVFKTFPPRGPSGDSAGDCVTKAPPQAFIEGFIPRAPADRRPAPRRLSGDTSALRVSALRLSAAAPVGPAQRFPPERPLSTPENYSASAK</sequence>
<dbReference type="Proteomes" id="UP001221898">
    <property type="component" value="Unassembled WGS sequence"/>
</dbReference>
<accession>A0AAD7T428</accession>
<gene>
    <name evidence="2" type="ORF">AAFF_G00106580</name>
</gene>